<dbReference type="Pfam" id="PF02311">
    <property type="entry name" value="AraC_binding"/>
    <property type="match status" value="1"/>
</dbReference>
<comment type="caution">
    <text evidence="5">The sequence shown here is derived from an EMBL/GenBank/DDBJ whole genome shotgun (WGS) entry which is preliminary data.</text>
</comment>
<accession>A0A168J7T3</accession>
<dbReference type="CDD" id="cd06986">
    <property type="entry name" value="cupin_MmsR-like_N"/>
    <property type="match status" value="1"/>
</dbReference>
<keyword evidence="3" id="KW-0804">Transcription</keyword>
<evidence type="ECO:0000259" key="4">
    <source>
        <dbReference type="PROSITE" id="PS01124"/>
    </source>
</evidence>
<gene>
    <name evidence="5" type="ORF">PBAT_23410</name>
</gene>
<dbReference type="AlphaFoldDB" id="A0A168J7T3"/>
<evidence type="ECO:0000256" key="1">
    <source>
        <dbReference type="ARBA" id="ARBA00023015"/>
    </source>
</evidence>
<dbReference type="PRINTS" id="PR00032">
    <property type="entry name" value="HTHARAC"/>
</dbReference>
<dbReference type="InterPro" id="IPR003313">
    <property type="entry name" value="AraC-bd"/>
</dbReference>
<dbReference type="InterPro" id="IPR037923">
    <property type="entry name" value="HTH-like"/>
</dbReference>
<dbReference type="Gene3D" id="2.60.120.280">
    <property type="entry name" value="Regulatory protein AraC"/>
    <property type="match status" value="1"/>
</dbReference>
<dbReference type="RefSeq" id="WP_068653068.1">
    <property type="nucleotide sequence ID" value="NZ_CP043611.1"/>
</dbReference>
<dbReference type="SUPFAM" id="SSF51215">
    <property type="entry name" value="Regulatory protein AraC"/>
    <property type="match status" value="1"/>
</dbReference>
<dbReference type="EMBL" id="LVJI01000054">
    <property type="protein sequence ID" value="OAB40261.1"/>
    <property type="molecule type" value="Genomic_DNA"/>
</dbReference>
<evidence type="ECO:0000313" key="5">
    <source>
        <dbReference type="EMBL" id="OAB40261.1"/>
    </source>
</evidence>
<organism evidence="5 6">
    <name type="scientific">Paenibacillus antarcticus</name>
    <dbReference type="NCBI Taxonomy" id="253703"/>
    <lineage>
        <taxon>Bacteria</taxon>
        <taxon>Bacillati</taxon>
        <taxon>Bacillota</taxon>
        <taxon>Bacilli</taxon>
        <taxon>Bacillales</taxon>
        <taxon>Paenibacillaceae</taxon>
        <taxon>Paenibacillus</taxon>
    </lineage>
</organism>
<dbReference type="InterPro" id="IPR009057">
    <property type="entry name" value="Homeodomain-like_sf"/>
</dbReference>
<protein>
    <submittedName>
        <fullName evidence="5">AraC family transcriptional regulator</fullName>
    </submittedName>
</protein>
<dbReference type="Pfam" id="PF12833">
    <property type="entry name" value="HTH_18"/>
    <property type="match status" value="1"/>
</dbReference>
<dbReference type="GO" id="GO:0043565">
    <property type="term" value="F:sequence-specific DNA binding"/>
    <property type="evidence" value="ECO:0007669"/>
    <property type="project" value="InterPro"/>
</dbReference>
<keyword evidence="1" id="KW-0805">Transcription regulation</keyword>
<dbReference type="SUPFAM" id="SSF46689">
    <property type="entry name" value="Homeodomain-like"/>
    <property type="match status" value="2"/>
</dbReference>
<dbReference type="PROSITE" id="PS01124">
    <property type="entry name" value="HTH_ARAC_FAMILY_2"/>
    <property type="match status" value="1"/>
</dbReference>
<evidence type="ECO:0000256" key="2">
    <source>
        <dbReference type="ARBA" id="ARBA00023125"/>
    </source>
</evidence>
<dbReference type="GO" id="GO:0003700">
    <property type="term" value="F:DNA-binding transcription factor activity"/>
    <property type="evidence" value="ECO:0007669"/>
    <property type="project" value="InterPro"/>
</dbReference>
<dbReference type="OrthoDB" id="9813413at2"/>
<dbReference type="Gene3D" id="1.10.10.60">
    <property type="entry name" value="Homeodomain-like"/>
    <property type="match status" value="2"/>
</dbReference>
<evidence type="ECO:0000313" key="6">
    <source>
        <dbReference type="Proteomes" id="UP000077355"/>
    </source>
</evidence>
<reference evidence="5 6" key="1">
    <citation type="submission" date="2016-03" db="EMBL/GenBank/DDBJ databases">
        <title>Draft genome sequence of Paenibacillus antarcticus CECT 5836.</title>
        <authorList>
            <person name="Shin S.-K."/>
            <person name="Yi H."/>
        </authorList>
    </citation>
    <scope>NUCLEOTIDE SEQUENCE [LARGE SCALE GENOMIC DNA]</scope>
    <source>
        <strain evidence="5 6">CECT 5836</strain>
    </source>
</reference>
<dbReference type="PANTHER" id="PTHR43280:SF30">
    <property type="entry name" value="MMSAB OPERON REGULATORY PROTEIN"/>
    <property type="match status" value="1"/>
</dbReference>
<dbReference type="SMART" id="SM00342">
    <property type="entry name" value="HTH_ARAC"/>
    <property type="match status" value="1"/>
</dbReference>
<dbReference type="InterPro" id="IPR020449">
    <property type="entry name" value="Tscrpt_reg_AraC-type_HTH"/>
</dbReference>
<dbReference type="Proteomes" id="UP000077355">
    <property type="component" value="Unassembled WGS sequence"/>
</dbReference>
<dbReference type="PANTHER" id="PTHR43280">
    <property type="entry name" value="ARAC-FAMILY TRANSCRIPTIONAL REGULATOR"/>
    <property type="match status" value="1"/>
</dbReference>
<dbReference type="InterPro" id="IPR018062">
    <property type="entry name" value="HTH_AraC-typ_CS"/>
</dbReference>
<keyword evidence="2" id="KW-0238">DNA-binding</keyword>
<dbReference type="PROSITE" id="PS00041">
    <property type="entry name" value="HTH_ARAC_FAMILY_1"/>
    <property type="match status" value="1"/>
</dbReference>
<name>A0A168J7T3_9BACL</name>
<proteinExistence type="predicted"/>
<keyword evidence="6" id="KW-1185">Reference proteome</keyword>
<dbReference type="InterPro" id="IPR018060">
    <property type="entry name" value="HTH_AraC"/>
</dbReference>
<evidence type="ECO:0000256" key="3">
    <source>
        <dbReference type="ARBA" id="ARBA00023163"/>
    </source>
</evidence>
<sequence>MIEYLSRNLHHTDLHLNQYGMEQCLTEHHHGPAVRDHYLIHYILEGSGRFVVGNQTYHLRKGEGFLICPGVVTYYEADKNDPWAYGWVGFHGLQAEFYLTQAGLDAEHPTFRYDRDDELANYLTMMTNTTSLNTARDMQLTGLLYLILSLLVDNTQNETQIDNKENRKEVYIRKVIDFIEMNYSSKFTIAQIAHFVGLDRSYLCSIFKEYIHISIQEYLIHYRMNKACELMRNRQLSIGDISRSVGYDDPLLFSKMFKKIKGSSPKSYRNLIGTLFE</sequence>
<feature type="domain" description="HTH araC/xylS-type" evidence="4">
    <location>
        <begin position="173"/>
        <end position="271"/>
    </location>
</feature>